<organism evidence="1 2">
    <name type="scientific">Acaulospora colombiana</name>
    <dbReference type="NCBI Taxonomy" id="27376"/>
    <lineage>
        <taxon>Eukaryota</taxon>
        <taxon>Fungi</taxon>
        <taxon>Fungi incertae sedis</taxon>
        <taxon>Mucoromycota</taxon>
        <taxon>Glomeromycotina</taxon>
        <taxon>Glomeromycetes</taxon>
        <taxon>Diversisporales</taxon>
        <taxon>Acaulosporaceae</taxon>
        <taxon>Acaulospora</taxon>
    </lineage>
</organism>
<name>A0ACA9QSB2_9GLOM</name>
<protein>
    <submittedName>
        <fullName evidence="1">2595_t:CDS:1</fullName>
    </submittedName>
</protein>
<feature type="non-terminal residue" evidence="1">
    <location>
        <position position="96"/>
    </location>
</feature>
<reference evidence="1" key="1">
    <citation type="submission" date="2021-06" db="EMBL/GenBank/DDBJ databases">
        <authorList>
            <person name="Kallberg Y."/>
            <person name="Tangrot J."/>
            <person name="Rosling A."/>
        </authorList>
    </citation>
    <scope>NUCLEOTIDE SEQUENCE</scope>
    <source>
        <strain evidence="1">CL356</strain>
    </source>
</reference>
<evidence type="ECO:0000313" key="1">
    <source>
        <dbReference type="EMBL" id="CAG8762683.1"/>
    </source>
</evidence>
<gene>
    <name evidence="1" type="ORF">ACOLOM_LOCUS13285</name>
</gene>
<dbReference type="Proteomes" id="UP000789525">
    <property type="component" value="Unassembled WGS sequence"/>
</dbReference>
<sequence>MPLEKRQKVIRNPQTGANENVDEVFEVAGPNEVSYEQGQPKNHHFLYYDSGDLVFQHSKVLSDMFEVGSNETDEKDGTVDSPLVLQDKARGWELIL</sequence>
<comment type="caution">
    <text evidence="1">The sequence shown here is derived from an EMBL/GenBank/DDBJ whole genome shotgun (WGS) entry which is preliminary data.</text>
</comment>
<evidence type="ECO:0000313" key="2">
    <source>
        <dbReference type="Proteomes" id="UP000789525"/>
    </source>
</evidence>
<feature type="non-terminal residue" evidence="1">
    <location>
        <position position="1"/>
    </location>
</feature>
<keyword evidence="2" id="KW-1185">Reference proteome</keyword>
<accession>A0ACA9QSB2</accession>
<dbReference type="EMBL" id="CAJVPT010059849">
    <property type="protein sequence ID" value="CAG8762683.1"/>
    <property type="molecule type" value="Genomic_DNA"/>
</dbReference>
<proteinExistence type="predicted"/>